<evidence type="ECO:0000256" key="1">
    <source>
        <dbReference type="ARBA" id="ARBA00005179"/>
    </source>
</evidence>
<dbReference type="SUPFAM" id="SSF53335">
    <property type="entry name" value="S-adenosyl-L-methionine-dependent methyltransferases"/>
    <property type="match status" value="1"/>
</dbReference>
<evidence type="ECO:0000256" key="2">
    <source>
        <dbReference type="ARBA" id="ARBA00022679"/>
    </source>
</evidence>
<name>A0A5N6XIC1_9EURO</name>
<sequence>MNIEPGLWGLGYDLFRDHDRMRARFIQGDFLTMQEDPLCHIQGKADVVIAAQFLHLFGWDNQLPATKRIVGLSKPGTILVGYHQGRRRTREYIRFWGMMFYHNLASLTKLWGMVQRDTNTQWAVHAREVDLRNGGWKRRMYNGYQTTDKDSIL</sequence>
<keyword evidence="3" id="KW-0949">S-adenosyl-L-methionine</keyword>
<keyword evidence="2" id="KW-0808">Transferase</keyword>
<protein>
    <recommendedName>
        <fullName evidence="7">Methyltransferase type 11 domain-containing protein</fullName>
    </recommendedName>
</protein>
<dbReference type="Proteomes" id="UP000325945">
    <property type="component" value="Unassembled WGS sequence"/>
</dbReference>
<dbReference type="EMBL" id="ML741764">
    <property type="protein sequence ID" value="KAE8332652.1"/>
    <property type="molecule type" value="Genomic_DNA"/>
</dbReference>
<proteinExistence type="inferred from homology"/>
<dbReference type="AlphaFoldDB" id="A0A5N6XIC1"/>
<dbReference type="GO" id="GO:0016740">
    <property type="term" value="F:transferase activity"/>
    <property type="evidence" value="ECO:0007669"/>
    <property type="project" value="UniProtKB-KW"/>
</dbReference>
<dbReference type="InterPro" id="IPR029063">
    <property type="entry name" value="SAM-dependent_MTases_sf"/>
</dbReference>
<evidence type="ECO:0000313" key="6">
    <source>
        <dbReference type="Proteomes" id="UP000325945"/>
    </source>
</evidence>
<dbReference type="InterPro" id="IPR051654">
    <property type="entry name" value="Meroterpenoid_MTases"/>
</dbReference>
<evidence type="ECO:0000313" key="5">
    <source>
        <dbReference type="EMBL" id="KAE8332652.1"/>
    </source>
</evidence>
<dbReference type="Gene3D" id="3.40.50.150">
    <property type="entry name" value="Vaccinia Virus protein VP39"/>
    <property type="match status" value="1"/>
</dbReference>
<dbReference type="PANTHER" id="PTHR35897">
    <property type="entry name" value="METHYLTRANSFERASE AUSD"/>
    <property type="match status" value="1"/>
</dbReference>
<gene>
    <name evidence="5" type="ORF">BDV39DRAFT_199651</name>
</gene>
<reference evidence="6" key="1">
    <citation type="submission" date="2019-04" db="EMBL/GenBank/DDBJ databases">
        <title>Friends and foes A comparative genomics studyof 23 Aspergillus species from section Flavi.</title>
        <authorList>
            <consortium name="DOE Joint Genome Institute"/>
            <person name="Kjaerbolling I."/>
            <person name="Vesth T."/>
            <person name="Frisvad J.C."/>
            <person name="Nybo J.L."/>
            <person name="Theobald S."/>
            <person name="Kildgaard S."/>
            <person name="Isbrandt T."/>
            <person name="Kuo A."/>
            <person name="Sato A."/>
            <person name="Lyhne E.K."/>
            <person name="Kogle M.E."/>
            <person name="Wiebenga A."/>
            <person name="Kun R.S."/>
            <person name="Lubbers R.J."/>
            <person name="Makela M.R."/>
            <person name="Barry K."/>
            <person name="Chovatia M."/>
            <person name="Clum A."/>
            <person name="Daum C."/>
            <person name="Haridas S."/>
            <person name="He G."/>
            <person name="LaButti K."/>
            <person name="Lipzen A."/>
            <person name="Mondo S."/>
            <person name="Riley R."/>
            <person name="Salamov A."/>
            <person name="Simmons B.A."/>
            <person name="Magnuson J.K."/>
            <person name="Henrissat B."/>
            <person name="Mortensen U.H."/>
            <person name="Larsen T.O."/>
            <person name="Devries R.P."/>
            <person name="Grigoriev I.V."/>
            <person name="Machida M."/>
            <person name="Baker S.E."/>
            <person name="Andersen M.R."/>
        </authorList>
    </citation>
    <scope>NUCLEOTIDE SEQUENCE [LARGE SCALE GENOMIC DNA]</scope>
    <source>
        <strain evidence="6">CBS 130017</strain>
    </source>
</reference>
<evidence type="ECO:0000256" key="4">
    <source>
        <dbReference type="ARBA" id="ARBA00038314"/>
    </source>
</evidence>
<accession>A0A5N6XIC1</accession>
<evidence type="ECO:0000256" key="3">
    <source>
        <dbReference type="ARBA" id="ARBA00022691"/>
    </source>
</evidence>
<evidence type="ECO:0008006" key="7">
    <source>
        <dbReference type="Google" id="ProtNLM"/>
    </source>
</evidence>
<comment type="similarity">
    <text evidence="4">Belongs to the class I-like SAM-binding methyltransferase superfamily.</text>
</comment>
<keyword evidence="6" id="KW-1185">Reference proteome</keyword>
<dbReference type="PANTHER" id="PTHR35897:SF1">
    <property type="entry name" value="METHYLTRANSFERASE AUSD"/>
    <property type="match status" value="1"/>
</dbReference>
<organism evidence="5 6">
    <name type="scientific">Aspergillus sergii</name>
    <dbReference type="NCBI Taxonomy" id="1034303"/>
    <lineage>
        <taxon>Eukaryota</taxon>
        <taxon>Fungi</taxon>
        <taxon>Dikarya</taxon>
        <taxon>Ascomycota</taxon>
        <taxon>Pezizomycotina</taxon>
        <taxon>Eurotiomycetes</taxon>
        <taxon>Eurotiomycetidae</taxon>
        <taxon>Eurotiales</taxon>
        <taxon>Aspergillaceae</taxon>
        <taxon>Aspergillus</taxon>
        <taxon>Aspergillus subgen. Circumdati</taxon>
    </lineage>
</organism>
<comment type="pathway">
    <text evidence="1">Secondary metabolite biosynthesis.</text>
</comment>